<gene>
    <name evidence="2" type="ORF">PR048_029618</name>
</gene>
<organism evidence="2 3">
    <name type="scientific">Dryococelus australis</name>
    <dbReference type="NCBI Taxonomy" id="614101"/>
    <lineage>
        <taxon>Eukaryota</taxon>
        <taxon>Metazoa</taxon>
        <taxon>Ecdysozoa</taxon>
        <taxon>Arthropoda</taxon>
        <taxon>Hexapoda</taxon>
        <taxon>Insecta</taxon>
        <taxon>Pterygota</taxon>
        <taxon>Neoptera</taxon>
        <taxon>Polyneoptera</taxon>
        <taxon>Phasmatodea</taxon>
        <taxon>Verophasmatodea</taxon>
        <taxon>Anareolatae</taxon>
        <taxon>Phasmatidae</taxon>
        <taxon>Eurycanthinae</taxon>
        <taxon>Dryococelus</taxon>
    </lineage>
</organism>
<dbReference type="Proteomes" id="UP001159363">
    <property type="component" value="Chromosome 12"/>
</dbReference>
<reference evidence="2 3" key="1">
    <citation type="submission" date="2023-02" db="EMBL/GenBank/DDBJ databases">
        <title>LHISI_Scaffold_Assembly.</title>
        <authorList>
            <person name="Stuart O.P."/>
            <person name="Cleave R."/>
            <person name="Magrath M.J.L."/>
            <person name="Mikheyev A.S."/>
        </authorList>
    </citation>
    <scope>NUCLEOTIDE SEQUENCE [LARGE SCALE GENOMIC DNA]</scope>
    <source>
        <strain evidence="2">Daus_M_001</strain>
        <tissue evidence="2">Leg muscle</tissue>
    </source>
</reference>
<proteinExistence type="predicted"/>
<comment type="caution">
    <text evidence="2">The sequence shown here is derived from an EMBL/GenBank/DDBJ whole genome shotgun (WGS) entry which is preliminary data.</text>
</comment>
<keyword evidence="3" id="KW-1185">Reference proteome</keyword>
<sequence length="616" mass="68482">MSSSPSVIRSRPLQVMSTVGPGHCALCRQWVTYHCALCRQWVTYHCTLCRPWVPATARYVDSGSPTTARYVRQWVTYHCTLCRQWVTYHCTLCRQWVTYHCTLCPTVGHLPLHVMSTVGPGHCALCRQWVTYHCTLCPTVGHLPLCVMSDSGSPTTAHYVDSGSPTTACYVDSGSPTTARYVDSGSRPQRVMSTVGPGHYALCRPQILAAACYVDSGSRPLRVMSTVCHQPLRVMSTVGHLPLHVMSTVGHLPLRVYVRQWVTYHCALCRPWVPATARYVDSGSPTTARYVRQWVTYHCTLCPTVGHLPLRVMSTVGPGHCTFHQQQDPVTAHYVNRSQPLHITSTTSLDNWSSLEVRQVHARRRWARTLHAGSDRALHLSGDGALDTCVCVVLIAPLPDIKRGHLGVFARAEPGAAVAERLACSPPTKANRVQSLAGLLRLFVYKNRAGRCRWSSDSLGGDLPFPPPPHSSASPSSALKTRPFRSLTPRPAMEMSRHASGAKWSAHSKSESARISLINIVLGLITLFMRRSNETVNLDPRPGRRVFARGNRAGRCRWSARFLADIPFPPAPSFRRVLHTHLNRPHPPEELAVKSRPNLFTHSHSNKSAYFYSSMH</sequence>
<evidence type="ECO:0000313" key="2">
    <source>
        <dbReference type="EMBL" id="KAJ8870595.1"/>
    </source>
</evidence>
<name>A0ABQ9GDW2_9NEOP</name>
<protein>
    <submittedName>
        <fullName evidence="2">Uncharacterized protein</fullName>
    </submittedName>
</protein>
<accession>A0ABQ9GDW2</accession>
<evidence type="ECO:0000313" key="3">
    <source>
        <dbReference type="Proteomes" id="UP001159363"/>
    </source>
</evidence>
<evidence type="ECO:0000256" key="1">
    <source>
        <dbReference type="SAM" id="MobiDB-lite"/>
    </source>
</evidence>
<dbReference type="EMBL" id="JARBHB010000013">
    <property type="protein sequence ID" value="KAJ8870595.1"/>
    <property type="molecule type" value="Genomic_DNA"/>
</dbReference>
<feature type="region of interest" description="Disordered" evidence="1">
    <location>
        <begin position="463"/>
        <end position="505"/>
    </location>
</feature>